<dbReference type="Proteomes" id="UP001243989">
    <property type="component" value="Unassembled WGS sequence"/>
</dbReference>
<gene>
    <name evidence="1" type="ORF">BDP81DRAFT_434107</name>
</gene>
<organism evidence="1 2">
    <name type="scientific">Colletotrichum phormii</name>
    <dbReference type="NCBI Taxonomy" id="359342"/>
    <lineage>
        <taxon>Eukaryota</taxon>
        <taxon>Fungi</taxon>
        <taxon>Dikarya</taxon>
        <taxon>Ascomycota</taxon>
        <taxon>Pezizomycotina</taxon>
        <taxon>Sordariomycetes</taxon>
        <taxon>Hypocreomycetidae</taxon>
        <taxon>Glomerellales</taxon>
        <taxon>Glomerellaceae</taxon>
        <taxon>Colletotrichum</taxon>
        <taxon>Colletotrichum acutatum species complex</taxon>
    </lineage>
</organism>
<evidence type="ECO:0000313" key="2">
    <source>
        <dbReference type="Proteomes" id="UP001243989"/>
    </source>
</evidence>
<name>A0AAJ0EE35_9PEZI</name>
<dbReference type="GeneID" id="85475794"/>
<comment type="caution">
    <text evidence="1">The sequence shown here is derived from an EMBL/GenBank/DDBJ whole genome shotgun (WGS) entry which is preliminary data.</text>
</comment>
<evidence type="ECO:0000313" key="1">
    <source>
        <dbReference type="EMBL" id="KAK1633595.1"/>
    </source>
</evidence>
<keyword evidence="2" id="KW-1185">Reference proteome</keyword>
<dbReference type="AlphaFoldDB" id="A0AAJ0EE35"/>
<accession>A0AAJ0EE35</accession>
<dbReference type="EMBL" id="JAHMHQ010000017">
    <property type="protein sequence ID" value="KAK1633595.1"/>
    <property type="molecule type" value="Genomic_DNA"/>
</dbReference>
<reference evidence="1" key="1">
    <citation type="submission" date="2021-06" db="EMBL/GenBank/DDBJ databases">
        <title>Comparative genomics, transcriptomics and evolutionary studies reveal genomic signatures of adaptation to plant cell wall in hemibiotrophic fungi.</title>
        <authorList>
            <consortium name="DOE Joint Genome Institute"/>
            <person name="Baroncelli R."/>
            <person name="Diaz J.F."/>
            <person name="Benocci T."/>
            <person name="Peng M."/>
            <person name="Battaglia E."/>
            <person name="Haridas S."/>
            <person name="Andreopoulos W."/>
            <person name="Labutti K."/>
            <person name="Pangilinan J."/>
            <person name="Floch G.L."/>
            <person name="Makela M.R."/>
            <person name="Henrissat B."/>
            <person name="Grigoriev I.V."/>
            <person name="Crouch J.A."/>
            <person name="De Vries R.P."/>
            <person name="Sukno S.A."/>
            <person name="Thon M.R."/>
        </authorList>
    </citation>
    <scope>NUCLEOTIDE SEQUENCE</scope>
    <source>
        <strain evidence="1">CBS 102054</strain>
    </source>
</reference>
<protein>
    <submittedName>
        <fullName evidence="1">Uncharacterized protein</fullName>
    </submittedName>
</protein>
<sequence>MTSIRRPSCRVFRCLRHGLTLTSLPVESFLSAANWGGTQSILAPDGPLLDRQGKKCVGRFAEGIEEQARVIVVLSLCPIPLNP</sequence>
<dbReference type="RefSeq" id="XP_060442202.1">
    <property type="nucleotide sequence ID" value="XM_060590932.1"/>
</dbReference>
<proteinExistence type="predicted"/>